<dbReference type="Pfam" id="PF09285">
    <property type="entry name" value="Elong-fact-P_C"/>
    <property type="match status" value="1"/>
</dbReference>
<sequence length="188" mass="20926">MKTAMELRAGNVFMSGNDPMVVIKAEYNKSGRNAAVVKMKLRNLLNGSMTETVYKADDKLDQVILDKKDVTFSYFADPMYIFVDGDYEQYEVEKENLGDAISFIEDGMEEVCEAVFYNGKAISVELPTTIVRTVTYTEPSARGDTSGKVMKTAKLANGHEISVAAFIEIGDRVEIDTRTGEFKSRAKN</sequence>
<dbReference type="PIRSF" id="PIRSF005901">
    <property type="entry name" value="EF-P"/>
    <property type="match status" value="1"/>
</dbReference>
<evidence type="ECO:0000256" key="4">
    <source>
        <dbReference type="ARBA" id="ARBA00022490"/>
    </source>
</evidence>
<proteinExistence type="inferred from homology"/>
<gene>
    <name evidence="7" type="primary">efp</name>
    <name evidence="12" type="ORF">EV700_3093</name>
</gene>
<dbReference type="InterPro" id="IPR011768">
    <property type="entry name" value="Transl_elongation_fac_P"/>
</dbReference>
<keyword evidence="6 7" id="KW-0648">Protein biosynthesis</keyword>
<evidence type="ECO:0000256" key="5">
    <source>
        <dbReference type="ARBA" id="ARBA00022768"/>
    </source>
</evidence>
<dbReference type="HAMAP" id="MF_00141">
    <property type="entry name" value="EF_P"/>
    <property type="match status" value="1"/>
</dbReference>
<evidence type="ECO:0000256" key="2">
    <source>
        <dbReference type="ARBA" id="ARBA00004815"/>
    </source>
</evidence>
<dbReference type="SUPFAM" id="SSF50249">
    <property type="entry name" value="Nucleic acid-binding proteins"/>
    <property type="match status" value="2"/>
</dbReference>
<dbReference type="UniPathway" id="UPA00345"/>
<dbReference type="GO" id="GO:0005829">
    <property type="term" value="C:cytosol"/>
    <property type="evidence" value="ECO:0007669"/>
    <property type="project" value="UniProtKB-ARBA"/>
</dbReference>
<keyword evidence="5 7" id="KW-0251">Elongation factor</keyword>
<dbReference type="FunFam" id="2.40.50.140:FF:000009">
    <property type="entry name" value="Elongation factor P"/>
    <property type="match status" value="1"/>
</dbReference>
<protein>
    <recommendedName>
        <fullName evidence="7 8">Elongation factor P</fullName>
        <shortName evidence="7">EF-P</shortName>
    </recommendedName>
</protein>
<comment type="similarity">
    <text evidence="3 7 9">Belongs to the elongation factor P family.</text>
</comment>
<dbReference type="AlphaFoldDB" id="A0A4Q7YI63"/>
<dbReference type="RefSeq" id="WP_130415449.1">
    <property type="nucleotide sequence ID" value="NZ_SHKX01000016.1"/>
</dbReference>
<evidence type="ECO:0000259" key="11">
    <source>
        <dbReference type="SMART" id="SM01185"/>
    </source>
</evidence>
<feature type="domain" description="Translation elongation factor P/YeiP central" evidence="11">
    <location>
        <begin position="67"/>
        <end position="122"/>
    </location>
</feature>
<dbReference type="Pfam" id="PF08207">
    <property type="entry name" value="EFP_N"/>
    <property type="match status" value="1"/>
</dbReference>
<dbReference type="InterPro" id="IPR012340">
    <property type="entry name" value="NA-bd_OB-fold"/>
</dbReference>
<feature type="domain" description="Elongation factor P C-terminal" evidence="10">
    <location>
        <begin position="130"/>
        <end position="185"/>
    </location>
</feature>
<dbReference type="GO" id="GO:0003746">
    <property type="term" value="F:translation elongation factor activity"/>
    <property type="evidence" value="ECO:0007669"/>
    <property type="project" value="UniProtKB-UniRule"/>
</dbReference>
<accession>A0A4Q7YI63</accession>
<evidence type="ECO:0000259" key="10">
    <source>
        <dbReference type="SMART" id="SM00841"/>
    </source>
</evidence>
<dbReference type="Gene3D" id="2.40.50.140">
    <property type="entry name" value="Nucleic acid-binding proteins"/>
    <property type="match status" value="2"/>
</dbReference>
<comment type="subcellular location">
    <subcellularLocation>
        <location evidence="1 7">Cytoplasm</location>
    </subcellularLocation>
</comment>
<dbReference type="CDD" id="cd05794">
    <property type="entry name" value="S1_EF-P_repeat_2"/>
    <property type="match status" value="1"/>
</dbReference>
<comment type="caution">
    <text evidence="7">Lacks conserved residue(s) required for the propagation of feature annotation.</text>
</comment>
<evidence type="ECO:0000256" key="6">
    <source>
        <dbReference type="ARBA" id="ARBA00022917"/>
    </source>
</evidence>
<evidence type="ECO:0000256" key="1">
    <source>
        <dbReference type="ARBA" id="ARBA00004496"/>
    </source>
</evidence>
<comment type="caution">
    <text evidence="12">The sequence shown here is derived from an EMBL/GenBank/DDBJ whole genome shotgun (WGS) entry which is preliminary data.</text>
</comment>
<dbReference type="InterPro" id="IPR015365">
    <property type="entry name" value="Elong-fact-P_C"/>
</dbReference>
<keyword evidence="13" id="KW-1185">Reference proteome</keyword>
<dbReference type="InterPro" id="IPR008991">
    <property type="entry name" value="Translation_prot_SH3-like_sf"/>
</dbReference>
<dbReference type="SUPFAM" id="SSF50104">
    <property type="entry name" value="Translation proteins SH3-like domain"/>
    <property type="match status" value="1"/>
</dbReference>
<evidence type="ECO:0000256" key="7">
    <source>
        <dbReference type="HAMAP-Rule" id="MF_00141"/>
    </source>
</evidence>
<organism evidence="12 13">
    <name type="scientific">Fluviicoccus keumensis</name>
    <dbReference type="NCBI Taxonomy" id="1435465"/>
    <lineage>
        <taxon>Bacteria</taxon>
        <taxon>Pseudomonadati</taxon>
        <taxon>Pseudomonadota</taxon>
        <taxon>Gammaproteobacteria</taxon>
        <taxon>Moraxellales</taxon>
        <taxon>Moraxellaceae</taxon>
        <taxon>Fluviicoccus</taxon>
    </lineage>
</organism>
<evidence type="ECO:0000313" key="13">
    <source>
        <dbReference type="Proteomes" id="UP000292423"/>
    </source>
</evidence>
<dbReference type="Proteomes" id="UP000292423">
    <property type="component" value="Unassembled WGS sequence"/>
</dbReference>
<evidence type="ECO:0000256" key="8">
    <source>
        <dbReference type="NCBIfam" id="TIGR00038"/>
    </source>
</evidence>
<reference evidence="12 13" key="1">
    <citation type="submission" date="2019-02" db="EMBL/GenBank/DDBJ databases">
        <title>Genomic Encyclopedia of Type Strains, Phase IV (KMG-IV): sequencing the most valuable type-strain genomes for metagenomic binning, comparative biology and taxonomic classification.</title>
        <authorList>
            <person name="Goeker M."/>
        </authorList>
    </citation>
    <scope>NUCLEOTIDE SEQUENCE [LARGE SCALE GENOMIC DNA]</scope>
    <source>
        <strain evidence="12 13">DSM 105135</strain>
    </source>
</reference>
<dbReference type="NCBIfam" id="TIGR00038">
    <property type="entry name" value="efp"/>
    <property type="match status" value="1"/>
</dbReference>
<name>A0A4Q7YI63_9GAMM</name>
<dbReference type="PANTHER" id="PTHR30053">
    <property type="entry name" value="ELONGATION FACTOR P"/>
    <property type="match status" value="1"/>
</dbReference>
<dbReference type="InterPro" id="IPR014722">
    <property type="entry name" value="Rib_uL2_dom2"/>
</dbReference>
<keyword evidence="4 7" id="KW-0963">Cytoplasm</keyword>
<dbReference type="FunFam" id="2.30.30.30:FF:000003">
    <property type="entry name" value="Elongation factor P"/>
    <property type="match status" value="1"/>
</dbReference>
<dbReference type="Gene3D" id="2.30.30.30">
    <property type="match status" value="1"/>
</dbReference>
<dbReference type="FunFam" id="2.40.50.140:FF:000004">
    <property type="entry name" value="Elongation factor P"/>
    <property type="match status" value="1"/>
</dbReference>
<dbReference type="OrthoDB" id="9801844at2"/>
<comment type="function">
    <text evidence="7">Involved in peptide bond synthesis. Stimulates efficient translation and peptide-bond synthesis on native or reconstituted 70S ribosomes in vitro. Probably functions indirectly by altering the affinity of the ribosome for aminoacyl-tRNA, thus increasing their reactivity as acceptors for peptidyl transferase.</text>
</comment>
<evidence type="ECO:0000313" key="12">
    <source>
        <dbReference type="EMBL" id="RZU36880.1"/>
    </source>
</evidence>
<dbReference type="InterPro" id="IPR020599">
    <property type="entry name" value="Transl_elong_fac_P/YeiP"/>
</dbReference>
<dbReference type="PANTHER" id="PTHR30053:SF12">
    <property type="entry name" value="ELONGATION FACTOR P (EF-P) FAMILY PROTEIN"/>
    <property type="match status" value="1"/>
</dbReference>
<evidence type="ECO:0000256" key="9">
    <source>
        <dbReference type="RuleBase" id="RU004389"/>
    </source>
</evidence>
<dbReference type="InterPro" id="IPR001059">
    <property type="entry name" value="Transl_elong_P/YeiP_cen"/>
</dbReference>
<evidence type="ECO:0000256" key="3">
    <source>
        <dbReference type="ARBA" id="ARBA00009479"/>
    </source>
</evidence>
<dbReference type="InterPro" id="IPR013185">
    <property type="entry name" value="Transl_elong_KOW-like"/>
</dbReference>
<dbReference type="Pfam" id="PF01132">
    <property type="entry name" value="EFP"/>
    <property type="match status" value="1"/>
</dbReference>
<dbReference type="SMART" id="SM01185">
    <property type="entry name" value="EFP"/>
    <property type="match status" value="1"/>
</dbReference>
<dbReference type="NCBIfam" id="NF001810">
    <property type="entry name" value="PRK00529.1"/>
    <property type="match status" value="1"/>
</dbReference>
<dbReference type="EMBL" id="SHKX01000016">
    <property type="protein sequence ID" value="RZU36880.1"/>
    <property type="molecule type" value="Genomic_DNA"/>
</dbReference>
<dbReference type="SMART" id="SM00841">
    <property type="entry name" value="Elong-fact-P_C"/>
    <property type="match status" value="1"/>
</dbReference>
<comment type="pathway">
    <text evidence="2 7">Protein biosynthesis; polypeptide chain elongation.</text>
</comment>
<dbReference type="GO" id="GO:0043043">
    <property type="term" value="P:peptide biosynthetic process"/>
    <property type="evidence" value="ECO:0007669"/>
    <property type="project" value="InterPro"/>
</dbReference>